<organism evidence="4 5">
    <name type="scientific">Eptatretus burgeri</name>
    <name type="common">Inshore hagfish</name>
    <dbReference type="NCBI Taxonomy" id="7764"/>
    <lineage>
        <taxon>Eukaryota</taxon>
        <taxon>Metazoa</taxon>
        <taxon>Chordata</taxon>
        <taxon>Craniata</taxon>
        <taxon>Vertebrata</taxon>
        <taxon>Cyclostomata</taxon>
        <taxon>Myxini</taxon>
        <taxon>Myxiniformes</taxon>
        <taxon>Myxinidae</taxon>
        <taxon>Eptatretinae</taxon>
        <taxon>Eptatretus</taxon>
    </lineage>
</organism>
<feature type="transmembrane region" description="Helical" evidence="2">
    <location>
        <begin position="251"/>
        <end position="271"/>
    </location>
</feature>
<dbReference type="GeneTree" id="ENSGT00390000003866"/>
<feature type="transmembrane region" description="Helical" evidence="2">
    <location>
        <begin position="43"/>
        <end position="65"/>
    </location>
</feature>
<reference evidence="4" key="1">
    <citation type="submission" date="2025-08" db="UniProtKB">
        <authorList>
            <consortium name="Ensembl"/>
        </authorList>
    </citation>
    <scope>IDENTIFICATION</scope>
</reference>
<feature type="signal peptide" evidence="3">
    <location>
        <begin position="1"/>
        <end position="27"/>
    </location>
</feature>
<dbReference type="Pfam" id="PF14997">
    <property type="entry name" value="CECR6_TMEM121"/>
    <property type="match status" value="1"/>
</dbReference>
<feature type="transmembrane region" description="Helical" evidence="2">
    <location>
        <begin position="114"/>
        <end position="133"/>
    </location>
</feature>
<dbReference type="Proteomes" id="UP000694388">
    <property type="component" value="Unplaced"/>
</dbReference>
<evidence type="ECO:0000313" key="5">
    <source>
        <dbReference type="Proteomes" id="UP000694388"/>
    </source>
</evidence>
<sequence>MVLPSPKICHICLFTVLILGSMALLDAYLVEQNEGPRKIGVCIMLLVGDLCFLIVLRYIAVWVGAEVRTAKRGYAMVLWFVYIFVLEIKLYFIFQNYKAERIAGVPDTDATACKVLTLLLSVCIPALYVVLIAVDHMDYLRTFWRKEDLRSRIFWVVLDLLDVLDVQANLWEPASHTPLPAWAEGLTFFYCYVVLLVLPCVSLSEISMQGEHLAPHRMLLYPILSLVTINTVTVLVRLVNLFVYSDARVSVVFLGKNVLAVAMKAMTFVAYRQQVHNAKMPLQTRPQLLSTGLTVGMHNNSLLHEQGLRSPVQTLPEELSPSISDT</sequence>
<evidence type="ECO:0000256" key="1">
    <source>
        <dbReference type="ARBA" id="ARBA00007711"/>
    </source>
</evidence>
<keyword evidence="3" id="KW-0732">Signal</keyword>
<dbReference type="Ensembl" id="ENSEBUT00000003663.1">
    <property type="protein sequence ID" value="ENSEBUP00000003295.1"/>
    <property type="gene ID" value="ENSEBUG00000002407.1"/>
</dbReference>
<feature type="transmembrane region" description="Helical" evidence="2">
    <location>
        <begin position="77"/>
        <end position="94"/>
    </location>
</feature>
<keyword evidence="5" id="KW-1185">Reference proteome</keyword>
<accession>A0A8C4NEZ0</accession>
<reference evidence="4" key="2">
    <citation type="submission" date="2025-09" db="UniProtKB">
        <authorList>
            <consortium name="Ensembl"/>
        </authorList>
    </citation>
    <scope>IDENTIFICATION</scope>
</reference>
<dbReference type="PANTHER" id="PTHR31046:SF1">
    <property type="entry name" value="TRANSMEMBRANE PROTEIN 121"/>
    <property type="match status" value="1"/>
</dbReference>
<evidence type="ECO:0000256" key="2">
    <source>
        <dbReference type="SAM" id="Phobius"/>
    </source>
</evidence>
<feature type="chain" id="PRO_5034640037" evidence="3">
    <location>
        <begin position="28"/>
        <end position="326"/>
    </location>
</feature>
<proteinExistence type="inferred from homology"/>
<keyword evidence="2" id="KW-0812">Transmembrane</keyword>
<comment type="similarity">
    <text evidence="1">Belongs to the TMEM121 family.</text>
</comment>
<evidence type="ECO:0000313" key="4">
    <source>
        <dbReference type="Ensembl" id="ENSEBUP00000003295.1"/>
    </source>
</evidence>
<protein>
    <submittedName>
        <fullName evidence="4">Transmembrane protein 121Ab</fullName>
    </submittedName>
</protein>
<dbReference type="InterPro" id="IPR042314">
    <property type="entry name" value="TMEM121"/>
</dbReference>
<keyword evidence="2" id="KW-1133">Transmembrane helix</keyword>
<dbReference type="AlphaFoldDB" id="A0A8C4NEZ0"/>
<dbReference type="PANTHER" id="PTHR31046">
    <property type="entry name" value="TRANSMEMBRANE PROTEIN 121"/>
    <property type="match status" value="1"/>
</dbReference>
<keyword evidence="2" id="KW-0472">Membrane</keyword>
<name>A0A8C4NEZ0_EPTBU</name>
<dbReference type="InterPro" id="IPR032776">
    <property type="entry name" value="CECR6/TMEM121"/>
</dbReference>
<feature type="transmembrane region" description="Helical" evidence="2">
    <location>
        <begin position="218"/>
        <end position="239"/>
    </location>
</feature>
<feature type="transmembrane region" description="Helical" evidence="2">
    <location>
        <begin position="186"/>
        <end position="206"/>
    </location>
</feature>
<evidence type="ECO:0000256" key="3">
    <source>
        <dbReference type="SAM" id="SignalP"/>
    </source>
</evidence>
<dbReference type="OMA" id="QATLWEP"/>